<dbReference type="Proteomes" id="UP000284772">
    <property type="component" value="Unassembled WGS sequence"/>
</dbReference>
<dbReference type="AlphaFoldDB" id="A0AAQ0LJE3"/>
<comment type="caution">
    <text evidence="1">The sequence shown here is derived from an EMBL/GenBank/DDBJ whole genome shotgun (WGS) entry which is preliminary data.</text>
</comment>
<reference evidence="1 2" key="1">
    <citation type="submission" date="2018-08" db="EMBL/GenBank/DDBJ databases">
        <title>A genome reference for cultivated species of the human gut microbiota.</title>
        <authorList>
            <person name="Zou Y."/>
            <person name="Xue W."/>
            <person name="Luo G."/>
        </authorList>
    </citation>
    <scope>NUCLEOTIDE SEQUENCE [LARGE SCALE GENOMIC DNA]</scope>
    <source>
        <strain evidence="1 2">AF19-10AC</strain>
    </source>
</reference>
<evidence type="ECO:0000313" key="1">
    <source>
        <dbReference type="EMBL" id="RGT44892.1"/>
    </source>
</evidence>
<accession>A0AAQ0LJE3</accession>
<evidence type="ECO:0000313" key="2">
    <source>
        <dbReference type="Proteomes" id="UP000284772"/>
    </source>
</evidence>
<proteinExistence type="predicted"/>
<dbReference type="EMBL" id="QRWT01000043">
    <property type="protein sequence ID" value="RGT44892.1"/>
    <property type="molecule type" value="Genomic_DNA"/>
</dbReference>
<sequence>MLGHGLYSTFCDKENNQFLIRVYMSIFSDKKEKTSIITPAKNYSLSYRLRSIDWNEDFYFENPIDKEKINSVSKAMNIAKDIFLSVVRAEIQFRDNHRWDDYIFFTMAAENIFAATIYYYCKHFPKEYCNLAYIIGTVCHTDITILLEMLKRDRETEIFIRCLEDSRTLRVDGEYVGIKSSLEVFLGRFYTKEFFYVFVNEEYDTTLSSADLLVNFDSVLKKVGSLEDNDFVMPVKGVRFRSFKE</sequence>
<gene>
    <name evidence="1" type="ORF">DWX27_22275</name>
</gene>
<organism evidence="1 2">
    <name type="scientific">Bacteroides intestinalis</name>
    <dbReference type="NCBI Taxonomy" id="329854"/>
    <lineage>
        <taxon>Bacteria</taxon>
        <taxon>Pseudomonadati</taxon>
        <taxon>Bacteroidota</taxon>
        <taxon>Bacteroidia</taxon>
        <taxon>Bacteroidales</taxon>
        <taxon>Bacteroidaceae</taxon>
        <taxon>Bacteroides</taxon>
    </lineage>
</organism>
<name>A0AAQ0LJE3_9BACE</name>
<protein>
    <submittedName>
        <fullName evidence="1">Hydroxylase</fullName>
    </submittedName>
</protein>